<feature type="compositionally biased region" description="Gly residues" evidence="1">
    <location>
        <begin position="101"/>
        <end position="114"/>
    </location>
</feature>
<evidence type="ECO:0000313" key="2">
    <source>
        <dbReference type="EMBL" id="OEH73939.1"/>
    </source>
</evidence>
<dbReference type="VEuPathDB" id="ToxoDB:cyc_07381"/>
<name>A0A1D3CRV7_9EIME</name>
<accession>A0A1D3CRV7</accession>
<dbReference type="Proteomes" id="UP000095192">
    <property type="component" value="Unassembled WGS sequence"/>
</dbReference>
<sequence>MQSSPVAGGHQSQLPPLRRGKGGGPRGPPPASTGGGGKAGKDSWKRGYGGGSSSLCTPRCWSQKVGAPFLQDGGPSPEKGLLGTERSARQPRGAPQHRGGRGTNGGNTGEGGFSRKGPLSKENERPVPPQPSAESPREALVRGCSDTAEGSVHAGRKQSTIRPNSCAEKLRLLFCGVKKYSRASAERTVTLTCPPSACPRPPPLEGAPLAPLRCARQCRESLLPVLSQGLCMQQRGSMQYQKGSAATAKRKRESCSIQG</sequence>
<proteinExistence type="predicted"/>
<dbReference type="AlphaFoldDB" id="A0A1D3CRV7"/>
<dbReference type="InParanoid" id="A0A1D3CRV7"/>
<evidence type="ECO:0000256" key="1">
    <source>
        <dbReference type="SAM" id="MobiDB-lite"/>
    </source>
</evidence>
<comment type="caution">
    <text evidence="2">The sequence shown here is derived from an EMBL/GenBank/DDBJ whole genome shotgun (WGS) entry which is preliminary data.</text>
</comment>
<evidence type="ECO:0000313" key="3">
    <source>
        <dbReference type="Proteomes" id="UP000095192"/>
    </source>
</evidence>
<feature type="region of interest" description="Disordered" evidence="1">
    <location>
        <begin position="1"/>
        <end position="161"/>
    </location>
</feature>
<organism evidence="2 3">
    <name type="scientific">Cyclospora cayetanensis</name>
    <dbReference type="NCBI Taxonomy" id="88456"/>
    <lineage>
        <taxon>Eukaryota</taxon>
        <taxon>Sar</taxon>
        <taxon>Alveolata</taxon>
        <taxon>Apicomplexa</taxon>
        <taxon>Conoidasida</taxon>
        <taxon>Coccidia</taxon>
        <taxon>Eucoccidiorida</taxon>
        <taxon>Eimeriorina</taxon>
        <taxon>Eimeriidae</taxon>
        <taxon>Cyclospora</taxon>
    </lineage>
</organism>
<reference evidence="2 3" key="1">
    <citation type="journal article" date="2016" name="BMC Genomics">
        <title>Comparative genomics reveals Cyclospora cayetanensis possesses coccidia-like metabolism and invasion components but unique surface antigens.</title>
        <authorList>
            <person name="Liu S."/>
            <person name="Wang L."/>
            <person name="Zheng H."/>
            <person name="Xu Z."/>
            <person name="Roellig D.M."/>
            <person name="Li N."/>
            <person name="Frace M.A."/>
            <person name="Tang K."/>
            <person name="Arrowood M.J."/>
            <person name="Moss D.M."/>
            <person name="Zhang L."/>
            <person name="Feng Y."/>
            <person name="Xiao L."/>
        </authorList>
    </citation>
    <scope>NUCLEOTIDE SEQUENCE [LARGE SCALE GENOMIC DNA]</scope>
    <source>
        <strain evidence="2 3">CHN_HEN01</strain>
    </source>
</reference>
<protein>
    <submittedName>
        <fullName evidence="2">Uncharacterized protein</fullName>
    </submittedName>
</protein>
<keyword evidence="3" id="KW-1185">Reference proteome</keyword>
<gene>
    <name evidence="2" type="ORF">cyc_07381</name>
</gene>
<dbReference type="EMBL" id="JROU02002198">
    <property type="protein sequence ID" value="OEH73939.1"/>
    <property type="molecule type" value="Genomic_DNA"/>
</dbReference>
<feature type="compositionally biased region" description="Polar residues" evidence="1">
    <location>
        <begin position="1"/>
        <end position="14"/>
    </location>
</feature>